<keyword evidence="3" id="KW-1185">Reference proteome</keyword>
<evidence type="ECO:0000313" key="2">
    <source>
        <dbReference type="EnsemblPlants" id="KEH29893"/>
    </source>
</evidence>
<sequence length="66" mass="7169">MVRGVGVINGNAGGNVISPILDPSQQLGNSYYVYTSNGPSSIVITPVLNHSNYHVWAHSNEENSWR</sequence>
<reference evidence="1 3" key="1">
    <citation type="journal article" date="2011" name="Nature">
        <title>The Medicago genome provides insight into the evolution of rhizobial symbioses.</title>
        <authorList>
            <person name="Young N.D."/>
            <person name="Debelle F."/>
            <person name="Oldroyd G.E."/>
            <person name="Geurts R."/>
            <person name="Cannon S.B."/>
            <person name="Udvardi M.K."/>
            <person name="Benedito V.A."/>
            <person name="Mayer K.F."/>
            <person name="Gouzy J."/>
            <person name="Schoof H."/>
            <person name="Van de Peer Y."/>
            <person name="Proost S."/>
            <person name="Cook D.R."/>
            <person name="Meyers B.C."/>
            <person name="Spannagl M."/>
            <person name="Cheung F."/>
            <person name="De Mita S."/>
            <person name="Krishnakumar V."/>
            <person name="Gundlach H."/>
            <person name="Zhou S."/>
            <person name="Mudge J."/>
            <person name="Bharti A.K."/>
            <person name="Murray J.D."/>
            <person name="Naoumkina M.A."/>
            <person name="Rosen B."/>
            <person name="Silverstein K.A."/>
            <person name="Tang H."/>
            <person name="Rombauts S."/>
            <person name="Zhao P.X."/>
            <person name="Zhou P."/>
            <person name="Barbe V."/>
            <person name="Bardou P."/>
            <person name="Bechner M."/>
            <person name="Bellec A."/>
            <person name="Berger A."/>
            <person name="Berges H."/>
            <person name="Bidwell S."/>
            <person name="Bisseling T."/>
            <person name="Choisne N."/>
            <person name="Couloux A."/>
            <person name="Denny R."/>
            <person name="Deshpande S."/>
            <person name="Dai X."/>
            <person name="Doyle J.J."/>
            <person name="Dudez A.M."/>
            <person name="Farmer A.D."/>
            <person name="Fouteau S."/>
            <person name="Franken C."/>
            <person name="Gibelin C."/>
            <person name="Gish J."/>
            <person name="Goldstein S."/>
            <person name="Gonzalez A.J."/>
            <person name="Green P.J."/>
            <person name="Hallab A."/>
            <person name="Hartog M."/>
            <person name="Hua A."/>
            <person name="Humphray S.J."/>
            <person name="Jeong D.H."/>
            <person name="Jing Y."/>
            <person name="Jocker A."/>
            <person name="Kenton S.M."/>
            <person name="Kim D.J."/>
            <person name="Klee K."/>
            <person name="Lai H."/>
            <person name="Lang C."/>
            <person name="Lin S."/>
            <person name="Macmil S.L."/>
            <person name="Magdelenat G."/>
            <person name="Matthews L."/>
            <person name="McCorrison J."/>
            <person name="Monaghan E.L."/>
            <person name="Mun J.H."/>
            <person name="Najar F.Z."/>
            <person name="Nicholson C."/>
            <person name="Noirot C."/>
            <person name="O'Bleness M."/>
            <person name="Paule C.R."/>
            <person name="Poulain J."/>
            <person name="Prion F."/>
            <person name="Qin B."/>
            <person name="Qu C."/>
            <person name="Retzel E.F."/>
            <person name="Riddle C."/>
            <person name="Sallet E."/>
            <person name="Samain S."/>
            <person name="Samson N."/>
            <person name="Sanders I."/>
            <person name="Saurat O."/>
            <person name="Scarpelli C."/>
            <person name="Schiex T."/>
            <person name="Segurens B."/>
            <person name="Severin A.J."/>
            <person name="Sherrier D.J."/>
            <person name="Shi R."/>
            <person name="Sims S."/>
            <person name="Singer S.R."/>
            <person name="Sinharoy S."/>
            <person name="Sterck L."/>
            <person name="Viollet A."/>
            <person name="Wang B.B."/>
            <person name="Wang K."/>
            <person name="Wang M."/>
            <person name="Wang X."/>
            <person name="Warfsmann J."/>
            <person name="Weissenbach J."/>
            <person name="White D.D."/>
            <person name="White J.D."/>
            <person name="Wiley G.B."/>
            <person name="Wincker P."/>
            <person name="Xing Y."/>
            <person name="Yang L."/>
            <person name="Yao Z."/>
            <person name="Ying F."/>
            <person name="Zhai J."/>
            <person name="Zhou L."/>
            <person name="Zuber A."/>
            <person name="Denarie J."/>
            <person name="Dixon R.A."/>
            <person name="May G.D."/>
            <person name="Schwartz D.C."/>
            <person name="Rogers J."/>
            <person name="Quetier F."/>
            <person name="Town C.D."/>
            <person name="Roe B.A."/>
        </authorList>
    </citation>
    <scope>NUCLEOTIDE SEQUENCE [LARGE SCALE GENOMIC DNA]</scope>
    <source>
        <strain evidence="1">A17</strain>
        <strain evidence="2 3">cv. Jemalong A17</strain>
    </source>
</reference>
<reference evidence="1 3" key="2">
    <citation type="journal article" date="2014" name="BMC Genomics">
        <title>An improved genome release (version Mt4.0) for the model legume Medicago truncatula.</title>
        <authorList>
            <person name="Tang H."/>
            <person name="Krishnakumar V."/>
            <person name="Bidwell S."/>
            <person name="Rosen B."/>
            <person name="Chan A."/>
            <person name="Zhou S."/>
            <person name="Gentzbittel L."/>
            <person name="Childs K.L."/>
            <person name="Yandell M."/>
            <person name="Gundlach H."/>
            <person name="Mayer K.F."/>
            <person name="Schwartz D.C."/>
            <person name="Town C.D."/>
        </authorList>
    </citation>
    <scope>GENOME REANNOTATION</scope>
    <source>
        <strain evidence="1">A17</strain>
        <strain evidence="2 3">cv. Jemalong A17</strain>
    </source>
</reference>
<accession>A0A072ULG9</accession>
<dbReference type="AlphaFoldDB" id="A0A072ULG9"/>
<reference evidence="2" key="3">
    <citation type="submission" date="2015-04" db="UniProtKB">
        <authorList>
            <consortium name="EnsemblPlants"/>
        </authorList>
    </citation>
    <scope>IDENTIFICATION</scope>
    <source>
        <strain evidence="2">cv. Jemalong A17</strain>
    </source>
</reference>
<gene>
    <name evidence="1" type="ordered locus">MTR_4g055525</name>
</gene>
<proteinExistence type="predicted"/>
<dbReference type="HOGENOM" id="CLU_2834973_0_0_1"/>
<evidence type="ECO:0000313" key="1">
    <source>
        <dbReference type="EMBL" id="KEH29893.1"/>
    </source>
</evidence>
<evidence type="ECO:0000313" key="3">
    <source>
        <dbReference type="Proteomes" id="UP000002051"/>
    </source>
</evidence>
<dbReference type="Proteomes" id="UP000002051">
    <property type="component" value="Chromosome 4"/>
</dbReference>
<name>A0A072ULG9_MEDTR</name>
<protein>
    <submittedName>
        <fullName evidence="1 2">Uncharacterized protein</fullName>
    </submittedName>
</protein>
<dbReference type="EnsemblPlants" id="KEH29893">
    <property type="protein sequence ID" value="KEH29893"/>
    <property type="gene ID" value="MTR_4g055525"/>
</dbReference>
<organism evidence="1 3">
    <name type="scientific">Medicago truncatula</name>
    <name type="common">Barrel medic</name>
    <name type="synonym">Medicago tribuloides</name>
    <dbReference type="NCBI Taxonomy" id="3880"/>
    <lineage>
        <taxon>Eukaryota</taxon>
        <taxon>Viridiplantae</taxon>
        <taxon>Streptophyta</taxon>
        <taxon>Embryophyta</taxon>
        <taxon>Tracheophyta</taxon>
        <taxon>Spermatophyta</taxon>
        <taxon>Magnoliopsida</taxon>
        <taxon>eudicotyledons</taxon>
        <taxon>Gunneridae</taxon>
        <taxon>Pentapetalae</taxon>
        <taxon>rosids</taxon>
        <taxon>fabids</taxon>
        <taxon>Fabales</taxon>
        <taxon>Fabaceae</taxon>
        <taxon>Papilionoideae</taxon>
        <taxon>50 kb inversion clade</taxon>
        <taxon>NPAAA clade</taxon>
        <taxon>Hologalegina</taxon>
        <taxon>IRL clade</taxon>
        <taxon>Trifolieae</taxon>
        <taxon>Medicago</taxon>
    </lineage>
</organism>
<dbReference type="PaxDb" id="3880-AES88473"/>
<dbReference type="EMBL" id="CM001220">
    <property type="protein sequence ID" value="KEH29893.1"/>
    <property type="molecule type" value="Genomic_DNA"/>
</dbReference>